<dbReference type="InterPro" id="IPR050858">
    <property type="entry name" value="Mal-CoA-ACP_Trans/PKS_FabD"/>
</dbReference>
<keyword evidence="3" id="KW-0012">Acyltransferase</keyword>
<comment type="catalytic activity">
    <reaction evidence="4">
        <text>holo-[ACP] + malonyl-CoA = malonyl-[ACP] + CoA</text>
        <dbReference type="Rhea" id="RHEA:41792"/>
        <dbReference type="Rhea" id="RHEA-COMP:9623"/>
        <dbReference type="Rhea" id="RHEA-COMP:9685"/>
        <dbReference type="ChEBI" id="CHEBI:57287"/>
        <dbReference type="ChEBI" id="CHEBI:57384"/>
        <dbReference type="ChEBI" id="CHEBI:64479"/>
        <dbReference type="ChEBI" id="CHEBI:78449"/>
        <dbReference type="EC" id="2.3.1.39"/>
    </reaction>
</comment>
<feature type="domain" description="Malonyl-CoA:ACP transacylase (MAT)" evidence="5">
    <location>
        <begin position="10"/>
        <end position="311"/>
    </location>
</feature>
<sequence>MLAGQVIALLAPGQGSQSPGMLTPWLELPGAAERLAAWSEIAGLDLARLGTTAEADEIKDTAITQPLIVAATLLAHAELASRVEIPADAVIAGHSIGEFAAAAIAGVLTEEDAIALAAVRGREMAAACELEPTGMAALVRGTEEGILARLDELGLVAANRNGAGQIVAAGSKDALEKLAAEPPEGAKAITLKVAGAFHTHYMAPAQDALRAHAATLATPAGATRTLLSNADGGVVADGTEVLDRLVAQVTNPVRWDRCMATMAERGVTAIVEFPPAGALVGLAKRELKGVPVVALKTPDDLAAVLELIAGTADGGAA</sequence>
<dbReference type="InterPro" id="IPR016035">
    <property type="entry name" value="Acyl_Trfase/lysoPLipase"/>
</dbReference>
<accession>A0ABT1IB63</accession>
<evidence type="ECO:0000256" key="3">
    <source>
        <dbReference type="ARBA" id="ARBA00023315"/>
    </source>
</evidence>
<dbReference type="EC" id="2.3.1.39" evidence="1"/>
<evidence type="ECO:0000313" key="6">
    <source>
        <dbReference type="EMBL" id="MCP2269864.1"/>
    </source>
</evidence>
<gene>
    <name evidence="6" type="ORF">LV75_002353</name>
</gene>
<dbReference type="InterPro" id="IPR001227">
    <property type="entry name" value="Ac_transferase_dom_sf"/>
</dbReference>
<dbReference type="InterPro" id="IPR014043">
    <property type="entry name" value="Acyl_transferase_dom"/>
</dbReference>
<evidence type="ECO:0000256" key="2">
    <source>
        <dbReference type="ARBA" id="ARBA00022679"/>
    </source>
</evidence>
<dbReference type="InterPro" id="IPR016036">
    <property type="entry name" value="Malonyl_transacylase_ACP-bd"/>
</dbReference>
<keyword evidence="7" id="KW-1185">Reference proteome</keyword>
<dbReference type="PANTHER" id="PTHR42681:SF1">
    <property type="entry name" value="MALONYL-COA-ACYL CARRIER PROTEIN TRANSACYLASE, MITOCHONDRIAL"/>
    <property type="match status" value="1"/>
</dbReference>
<proteinExistence type="predicted"/>
<comment type="caution">
    <text evidence="6">The sequence shown here is derived from an EMBL/GenBank/DDBJ whole genome shotgun (WGS) entry which is preliminary data.</text>
</comment>
<dbReference type="SMART" id="SM00827">
    <property type="entry name" value="PKS_AT"/>
    <property type="match status" value="1"/>
</dbReference>
<dbReference type="EMBL" id="JAMTCO010000005">
    <property type="protein sequence ID" value="MCP2269864.1"/>
    <property type="molecule type" value="Genomic_DNA"/>
</dbReference>
<dbReference type="Gene3D" id="3.30.70.250">
    <property type="entry name" value="Malonyl-CoA ACP transacylase, ACP-binding"/>
    <property type="match status" value="1"/>
</dbReference>
<evidence type="ECO:0000256" key="1">
    <source>
        <dbReference type="ARBA" id="ARBA00013258"/>
    </source>
</evidence>
<keyword evidence="2" id="KW-0808">Transferase</keyword>
<evidence type="ECO:0000313" key="7">
    <source>
        <dbReference type="Proteomes" id="UP001205185"/>
    </source>
</evidence>
<evidence type="ECO:0000256" key="4">
    <source>
        <dbReference type="ARBA" id="ARBA00048462"/>
    </source>
</evidence>
<reference evidence="6 7" key="1">
    <citation type="submission" date="2022-06" db="EMBL/GenBank/DDBJ databases">
        <title>Genomic Encyclopedia of Archaeal and Bacterial Type Strains, Phase II (KMG-II): from individual species to whole genera.</title>
        <authorList>
            <person name="Goeker M."/>
        </authorList>
    </citation>
    <scope>NUCLEOTIDE SEQUENCE [LARGE SCALE GENOMIC DNA]</scope>
    <source>
        <strain evidence="6 7">DSM 44255</strain>
    </source>
</reference>
<evidence type="ECO:0000259" key="5">
    <source>
        <dbReference type="SMART" id="SM00827"/>
    </source>
</evidence>
<dbReference type="Proteomes" id="UP001205185">
    <property type="component" value="Unassembled WGS sequence"/>
</dbReference>
<dbReference type="Gene3D" id="3.40.366.10">
    <property type="entry name" value="Malonyl-Coenzyme A Acyl Carrier Protein, domain 2"/>
    <property type="match status" value="1"/>
</dbReference>
<dbReference type="SUPFAM" id="SSF55048">
    <property type="entry name" value="Probable ACP-binding domain of malonyl-CoA ACP transacylase"/>
    <property type="match status" value="1"/>
</dbReference>
<protein>
    <recommendedName>
        <fullName evidence="1">[acyl-carrier-protein] S-malonyltransferase</fullName>
        <ecNumber evidence="1">2.3.1.39</ecNumber>
    </recommendedName>
</protein>
<dbReference type="SUPFAM" id="SSF52151">
    <property type="entry name" value="FabD/lysophospholipase-like"/>
    <property type="match status" value="1"/>
</dbReference>
<name>A0ABT1IB63_9PSEU</name>
<dbReference type="PANTHER" id="PTHR42681">
    <property type="entry name" value="MALONYL-COA-ACYL CARRIER PROTEIN TRANSACYLASE, MITOCHONDRIAL"/>
    <property type="match status" value="1"/>
</dbReference>
<organism evidence="6 7">
    <name type="scientific">Actinokineospora diospyrosa</name>
    <dbReference type="NCBI Taxonomy" id="103728"/>
    <lineage>
        <taxon>Bacteria</taxon>
        <taxon>Bacillati</taxon>
        <taxon>Actinomycetota</taxon>
        <taxon>Actinomycetes</taxon>
        <taxon>Pseudonocardiales</taxon>
        <taxon>Pseudonocardiaceae</taxon>
        <taxon>Actinokineospora</taxon>
    </lineage>
</organism>
<dbReference type="Pfam" id="PF00698">
    <property type="entry name" value="Acyl_transf_1"/>
    <property type="match status" value="1"/>
</dbReference>